<sequence length="159" mass="17843">MEEDNQNSEVEEEGEDEHRIVSTLGPASRPRFLWNTGQKILGLENPTRLPNCAAYIRISASQTVILHFSPALSALHCSSSSIVFSWPIHCCCGDGVYKRQPLMKGVMKLEVTKFRPREVVRHVLLTATVPLQRILTLEGHVAHDVLVEESWGGRESLQE</sequence>
<proteinExistence type="predicted"/>
<dbReference type="EMBL" id="CM037158">
    <property type="protein sequence ID" value="KAH7850704.1"/>
    <property type="molecule type" value="Genomic_DNA"/>
</dbReference>
<gene>
    <name evidence="1" type="ORF">Vadar_001805</name>
</gene>
<evidence type="ECO:0000313" key="2">
    <source>
        <dbReference type="Proteomes" id="UP000828048"/>
    </source>
</evidence>
<organism evidence="1 2">
    <name type="scientific">Vaccinium darrowii</name>
    <dbReference type="NCBI Taxonomy" id="229202"/>
    <lineage>
        <taxon>Eukaryota</taxon>
        <taxon>Viridiplantae</taxon>
        <taxon>Streptophyta</taxon>
        <taxon>Embryophyta</taxon>
        <taxon>Tracheophyta</taxon>
        <taxon>Spermatophyta</taxon>
        <taxon>Magnoliopsida</taxon>
        <taxon>eudicotyledons</taxon>
        <taxon>Gunneridae</taxon>
        <taxon>Pentapetalae</taxon>
        <taxon>asterids</taxon>
        <taxon>Ericales</taxon>
        <taxon>Ericaceae</taxon>
        <taxon>Vaccinioideae</taxon>
        <taxon>Vaccinieae</taxon>
        <taxon>Vaccinium</taxon>
    </lineage>
</organism>
<evidence type="ECO:0000313" key="1">
    <source>
        <dbReference type="EMBL" id="KAH7850704.1"/>
    </source>
</evidence>
<comment type="caution">
    <text evidence="1">The sequence shown here is derived from an EMBL/GenBank/DDBJ whole genome shotgun (WGS) entry which is preliminary data.</text>
</comment>
<dbReference type="Proteomes" id="UP000828048">
    <property type="component" value="Chromosome 8"/>
</dbReference>
<protein>
    <submittedName>
        <fullName evidence="1">Uncharacterized protein</fullName>
    </submittedName>
</protein>
<name>A0ACB7YCI2_9ERIC</name>
<accession>A0ACB7YCI2</accession>
<reference evidence="1 2" key="1">
    <citation type="journal article" date="2021" name="Hortic Res">
        <title>High-quality reference genome and annotation aids understanding of berry development for evergreen blueberry (Vaccinium darrowii).</title>
        <authorList>
            <person name="Yu J."/>
            <person name="Hulse-Kemp A.M."/>
            <person name="Babiker E."/>
            <person name="Staton M."/>
        </authorList>
    </citation>
    <scope>NUCLEOTIDE SEQUENCE [LARGE SCALE GENOMIC DNA]</scope>
    <source>
        <strain evidence="2">cv. NJ 8807/NJ 8810</strain>
        <tissue evidence="1">Young leaf</tissue>
    </source>
</reference>
<keyword evidence="2" id="KW-1185">Reference proteome</keyword>